<comment type="cofactor">
    <cofactor evidence="1">
        <name>FAD</name>
        <dbReference type="ChEBI" id="CHEBI:57692"/>
    </cofactor>
</comment>
<dbReference type="InterPro" id="IPR036188">
    <property type="entry name" value="FAD/NAD-bd_sf"/>
</dbReference>
<dbReference type="Gene3D" id="3.50.50.60">
    <property type="entry name" value="FAD/NAD(P)-binding domain"/>
    <property type="match status" value="1"/>
</dbReference>
<evidence type="ECO:0000256" key="3">
    <source>
        <dbReference type="ARBA" id="ARBA00022827"/>
    </source>
</evidence>
<keyword evidence="3" id="KW-0274">FAD</keyword>
<keyword evidence="6" id="KW-0812">Transmembrane</keyword>
<dbReference type="SUPFAM" id="SSF54373">
    <property type="entry name" value="FAD-linked reductases, C-terminal domain"/>
    <property type="match status" value="1"/>
</dbReference>
<dbReference type="PANTHER" id="PTHR13789:SF318">
    <property type="entry name" value="GERANYLGERANYL DIPHOSPHATE REDUCTASE"/>
    <property type="match status" value="1"/>
</dbReference>
<dbReference type="AlphaFoldDB" id="A0AAP2CK03"/>
<name>A0AAP2CK03_9RHOB</name>
<feature type="transmembrane region" description="Helical" evidence="6">
    <location>
        <begin position="12"/>
        <end position="31"/>
    </location>
</feature>
<keyword evidence="6" id="KW-1133">Transmembrane helix</keyword>
<evidence type="ECO:0000256" key="4">
    <source>
        <dbReference type="ARBA" id="ARBA00023002"/>
    </source>
</evidence>
<evidence type="ECO:0000313" key="8">
    <source>
        <dbReference type="EMBL" id="MBT0955839.1"/>
    </source>
</evidence>
<keyword evidence="2" id="KW-0285">Flavoprotein</keyword>
<dbReference type="RefSeq" id="WP_327792058.1">
    <property type="nucleotide sequence ID" value="NZ_JADQAZ010000001.1"/>
</dbReference>
<dbReference type="Proteomes" id="UP001315686">
    <property type="component" value="Unassembled WGS sequence"/>
</dbReference>
<dbReference type="SUPFAM" id="SSF51905">
    <property type="entry name" value="FAD/NAD(P)-binding domain"/>
    <property type="match status" value="1"/>
</dbReference>
<evidence type="ECO:0000256" key="5">
    <source>
        <dbReference type="ARBA" id="ARBA00023033"/>
    </source>
</evidence>
<evidence type="ECO:0000256" key="2">
    <source>
        <dbReference type="ARBA" id="ARBA00022630"/>
    </source>
</evidence>
<dbReference type="InterPro" id="IPR050493">
    <property type="entry name" value="FAD-dep_Monooxygenase_BioMet"/>
</dbReference>
<sequence length="398" mass="42620">MTRAGLQRHAVIAGGGIGGLSAGLALSLLGWQVTVCERAKALEEVGAGLQISPNGVKLLERLGVMPALEPLLFEPEAIEMRLGESGRQIMYLPMKGAALARWGARYIQVHRADLVEVLAQALLARQGDALRLGCDVIGYAHREDGATARLADGGEIDADLVVGADGIHSAIREQMLGPEKPAFTGNVAWRALVPVEALGGLAPPPTGCIWAGPGKHAVTTRVRGGSLVNFVGIVEQDSWHEEGWSLPGRAEDALADFGGWSPVVTAILEKATRHNRWALFARQPMARWSDGPVLLLGDAAHPMLPSLAQGAVQALEDGAMLVHLLKQGVALPDLGAAYYVKRIRRASRVQKASRDNLRLFHKRGALQQGLNYGPIWLGSRIAPSLGHRRMDWLYGAEV</sequence>
<evidence type="ECO:0000256" key="1">
    <source>
        <dbReference type="ARBA" id="ARBA00001974"/>
    </source>
</evidence>
<dbReference type="GO" id="GO:0071949">
    <property type="term" value="F:FAD binding"/>
    <property type="evidence" value="ECO:0007669"/>
    <property type="project" value="InterPro"/>
</dbReference>
<keyword evidence="9" id="KW-1185">Reference proteome</keyword>
<dbReference type="PANTHER" id="PTHR13789">
    <property type="entry name" value="MONOOXYGENASE"/>
    <property type="match status" value="1"/>
</dbReference>
<keyword evidence="5 8" id="KW-0503">Monooxygenase</keyword>
<reference evidence="8 9" key="1">
    <citation type="journal article" date="2021" name="Arch. Microbiol.">
        <title>Harenicola maris gen. nov., sp. nov. isolated from the Sea of Japan shallow sediments.</title>
        <authorList>
            <person name="Romanenko L.A."/>
            <person name="Kurilenko V.V."/>
            <person name="Chernysheva N.Y."/>
            <person name="Tekutyeva L.A."/>
            <person name="Velansky P.V."/>
            <person name="Svetashev V.I."/>
            <person name="Isaeva M.P."/>
        </authorList>
    </citation>
    <scope>NUCLEOTIDE SEQUENCE [LARGE SCALE GENOMIC DNA]</scope>
    <source>
        <strain evidence="8 9">KMM 3653</strain>
    </source>
</reference>
<evidence type="ECO:0000259" key="7">
    <source>
        <dbReference type="Pfam" id="PF01494"/>
    </source>
</evidence>
<accession>A0AAP2CK03</accession>
<comment type="caution">
    <text evidence="8">The sequence shown here is derived from an EMBL/GenBank/DDBJ whole genome shotgun (WGS) entry which is preliminary data.</text>
</comment>
<keyword evidence="6" id="KW-0472">Membrane</keyword>
<evidence type="ECO:0000256" key="6">
    <source>
        <dbReference type="SAM" id="Phobius"/>
    </source>
</evidence>
<proteinExistence type="predicted"/>
<evidence type="ECO:0000313" key="9">
    <source>
        <dbReference type="Proteomes" id="UP001315686"/>
    </source>
</evidence>
<keyword evidence="4" id="KW-0560">Oxidoreductase</keyword>
<gene>
    <name evidence="8" type="ORF">IV417_00450</name>
</gene>
<organism evidence="8 9">
    <name type="scientific">Harenicola maris</name>
    <dbReference type="NCBI Taxonomy" id="2841044"/>
    <lineage>
        <taxon>Bacteria</taxon>
        <taxon>Pseudomonadati</taxon>
        <taxon>Pseudomonadota</taxon>
        <taxon>Alphaproteobacteria</taxon>
        <taxon>Rhodobacterales</taxon>
        <taxon>Paracoccaceae</taxon>
        <taxon>Harenicola</taxon>
    </lineage>
</organism>
<dbReference type="Pfam" id="PF01494">
    <property type="entry name" value="FAD_binding_3"/>
    <property type="match status" value="1"/>
</dbReference>
<dbReference type="EMBL" id="JADQAZ010000001">
    <property type="protein sequence ID" value="MBT0955839.1"/>
    <property type="molecule type" value="Genomic_DNA"/>
</dbReference>
<dbReference type="GO" id="GO:0004497">
    <property type="term" value="F:monooxygenase activity"/>
    <property type="evidence" value="ECO:0007669"/>
    <property type="project" value="UniProtKB-KW"/>
</dbReference>
<feature type="domain" description="FAD-binding" evidence="7">
    <location>
        <begin position="10"/>
        <end position="350"/>
    </location>
</feature>
<dbReference type="InterPro" id="IPR002938">
    <property type="entry name" value="FAD-bd"/>
</dbReference>
<dbReference type="PRINTS" id="PR00420">
    <property type="entry name" value="RNGMNOXGNASE"/>
</dbReference>
<protein>
    <submittedName>
        <fullName evidence="8">FAD-dependent monooxygenase</fullName>
    </submittedName>
</protein>